<feature type="compositionally biased region" description="Low complexity" evidence="1">
    <location>
        <begin position="607"/>
        <end position="625"/>
    </location>
</feature>
<accession>A0A1Q9D0F4</accession>
<sequence>MVVRFTCSSMLASTCATRDGFHDLLLICLHGLLEESEGQRLSAAGFVSFHVFPVFRARFGVPCGGVHNSGWSPDSVAMVFFARSPSYRYFTNRPITLSSVLLKTFPQLLIGRSPNSPIAFGRIIAKAPETSLKELDIERQLVEIAGDKWQDVAADRVTWAALEEKFVQHFDAPWASGEQLELNNLAPNRPSQPPPANDSGSMDSSPDSLDRHVTGALPIPEWSQCCLQYTKLLCFNRRTAMAAEAIQVAVRVEDGIPKLLVKISPSTCAGFAAKNLGEVTVKRPGAPRGHVAVLHLSSAVPAGSVLISLKLSELLEVTSGDQVQIVHSDRVRRAARREPPQDPMVMRRGSWSDLPVPGQRVQAVQVPTSARQNWRESFGRPLQDSTQSLHARPGRPKEPVPQAADELGTETPGPIEFSPLPKAIPRTSIQSPNQQKLSQKASNLGFATPSLPVTESAAPAAATASVPASAPCTPQRCLMPAFAQAAHSQRGEPPKPGYAPMAQPQVVHPQMSQQQPFNPATRTVFKAPAHFVQPGSPGSASRTLNAANPASVAFSRPMASTAPAPGRRPGTEACKEALGQVEVADWLPASMGSPVWKAAQQPPPSSAPALVPKAPSTSPTRTHSPSPSPPQMRPEGAQPKMPSPKFQPFPQPQSSPQGPLLRDGERAVRVRQSVPNLQPRRVHSQAELQRGTGRRGTEIKMSPSPKVAPERERQSLSPPPLRMPRAAPSPTSASGEPSSPSLGPFHAPPGPTGPNLQEPEMPEKAAAAHARNGGVSWRNGTSAQGSSLTKETAADRSLSPAQPAVKPVVGPAEETSSPKADCSEQQPPPLVQRRDKLRPTALVHLPGAARSVSAKPRRTGTVRRPASQGLGHLQCEPCPACTQPAAAPSVSCDWRRPQSTGGGSLERSELGPEITSEVRRWLLGLTEGLQCSHVVMDKALTVLSNFKLSSGCELEVLGGPLGAIVGGYNEADWLHQEMFSKSPADAVKESFELLGFGDVREGDWSGVMVEEVSLAYRRQCLRGHPSRGGPARGYLKLQVAMEVIRAFCGEAGPLTPEPAEEGDEPAARNARNPTLQFLAQVGDPEFRLILKEVLNLRVWSFPAMAAHFSTLARHVQQVVSKIPAPEWDTVDATNVDRKEDAFLGVRNTFFDLSDSPSLQQWYKDTRGIRSCPASEHGDDDRAVCGDADVDEDDATQTPEPSPRFFHEEENTQPSPAACNATEPAKARTPLKSGANPYRPTPAAAPTCSTTYYAVPPPVGTTGQALAAEYHRRVQASRLQLAQAQARQNIPPIYAPDHLKAKQLAVTMPLQVSSPVLGSEVLPSIGSGAHATGECRPCAFFHKNRCVTGRTCLFCHLCDAGEKKRRLRLQKTKHVQRP</sequence>
<evidence type="ECO:0000313" key="2">
    <source>
        <dbReference type="EMBL" id="OLP88641.1"/>
    </source>
</evidence>
<name>A0A1Q9D0F4_SYMMI</name>
<evidence type="ECO:0000256" key="1">
    <source>
        <dbReference type="SAM" id="MobiDB-lite"/>
    </source>
</evidence>
<evidence type="ECO:0000313" key="3">
    <source>
        <dbReference type="Proteomes" id="UP000186817"/>
    </source>
</evidence>
<evidence type="ECO:0008006" key="4">
    <source>
        <dbReference type="Google" id="ProtNLM"/>
    </source>
</evidence>
<gene>
    <name evidence="2" type="ORF">AK812_SmicGene30008</name>
</gene>
<feature type="region of interest" description="Disordered" evidence="1">
    <location>
        <begin position="184"/>
        <end position="213"/>
    </location>
</feature>
<feature type="compositionally biased region" description="Polar residues" evidence="1">
    <location>
        <begin position="198"/>
        <end position="207"/>
    </location>
</feature>
<comment type="caution">
    <text evidence="2">The sequence shown here is derived from an EMBL/GenBank/DDBJ whole genome shotgun (WGS) entry which is preliminary data.</text>
</comment>
<feature type="region of interest" description="Disordered" evidence="1">
    <location>
        <begin position="1169"/>
        <end position="1238"/>
    </location>
</feature>
<organism evidence="2 3">
    <name type="scientific">Symbiodinium microadriaticum</name>
    <name type="common">Dinoflagellate</name>
    <name type="synonym">Zooxanthella microadriatica</name>
    <dbReference type="NCBI Taxonomy" id="2951"/>
    <lineage>
        <taxon>Eukaryota</taxon>
        <taxon>Sar</taxon>
        <taxon>Alveolata</taxon>
        <taxon>Dinophyceae</taxon>
        <taxon>Suessiales</taxon>
        <taxon>Symbiodiniaceae</taxon>
        <taxon>Symbiodinium</taxon>
    </lineage>
</organism>
<feature type="compositionally biased region" description="Polar residues" evidence="1">
    <location>
        <begin position="778"/>
        <end position="790"/>
    </location>
</feature>
<dbReference type="Proteomes" id="UP000186817">
    <property type="component" value="Unassembled WGS sequence"/>
</dbReference>
<dbReference type="OrthoDB" id="445556at2759"/>
<dbReference type="EMBL" id="LSRX01000803">
    <property type="protein sequence ID" value="OLP88641.1"/>
    <property type="molecule type" value="Genomic_DNA"/>
</dbReference>
<feature type="compositionally biased region" description="Pro residues" evidence="1">
    <location>
        <begin position="641"/>
        <end position="653"/>
    </location>
</feature>
<protein>
    <recommendedName>
        <fullName evidence="4">C3H1-type domain-containing protein</fullName>
    </recommendedName>
</protein>
<feature type="compositionally biased region" description="Polar residues" evidence="1">
    <location>
        <begin position="729"/>
        <end position="741"/>
    </location>
</feature>
<reference evidence="2 3" key="1">
    <citation type="submission" date="2016-02" db="EMBL/GenBank/DDBJ databases">
        <title>Genome analysis of coral dinoflagellate symbionts highlights evolutionary adaptations to a symbiotic lifestyle.</title>
        <authorList>
            <person name="Aranda M."/>
            <person name="Li Y."/>
            <person name="Liew Y.J."/>
            <person name="Baumgarten S."/>
            <person name="Simakov O."/>
            <person name="Wilson M."/>
            <person name="Piel J."/>
            <person name="Ashoor H."/>
            <person name="Bougouffa S."/>
            <person name="Bajic V.B."/>
            <person name="Ryu T."/>
            <person name="Ravasi T."/>
            <person name="Bayer T."/>
            <person name="Micklem G."/>
            <person name="Kim H."/>
            <person name="Bhak J."/>
            <person name="Lajeunesse T.C."/>
            <person name="Voolstra C.R."/>
        </authorList>
    </citation>
    <scope>NUCLEOTIDE SEQUENCE [LARGE SCALE GENOMIC DNA]</scope>
    <source>
        <strain evidence="2 3">CCMP2467</strain>
    </source>
</reference>
<feature type="region of interest" description="Disordered" evidence="1">
    <location>
        <begin position="594"/>
        <end position="865"/>
    </location>
</feature>
<feature type="region of interest" description="Disordered" evidence="1">
    <location>
        <begin position="332"/>
        <end position="441"/>
    </location>
</feature>
<feature type="compositionally biased region" description="Polar residues" evidence="1">
    <location>
        <begin position="427"/>
        <end position="441"/>
    </location>
</feature>
<keyword evidence="3" id="KW-1185">Reference proteome</keyword>
<proteinExistence type="predicted"/>
<feature type="region of interest" description="Disordered" evidence="1">
    <location>
        <begin position="890"/>
        <end position="910"/>
    </location>
</feature>